<feature type="domain" description="hAT-like transposase RNase-H fold" evidence="3">
    <location>
        <begin position="330"/>
        <end position="429"/>
    </location>
</feature>
<evidence type="ECO:0000256" key="1">
    <source>
        <dbReference type="ARBA" id="ARBA00023125"/>
    </source>
</evidence>
<keyword evidence="5" id="KW-1185">Reference proteome</keyword>
<dbReference type="InterPro" id="IPR052035">
    <property type="entry name" value="ZnF_BED_domain_contain"/>
</dbReference>
<dbReference type="InterPro" id="IPR025525">
    <property type="entry name" value="hAT-like_transposase_RNase-H"/>
</dbReference>
<dbReference type="EMBL" id="CACSLK010028053">
    <property type="protein sequence ID" value="CAA0834747.1"/>
    <property type="molecule type" value="Genomic_DNA"/>
</dbReference>
<evidence type="ECO:0000313" key="5">
    <source>
        <dbReference type="Proteomes" id="UP001153555"/>
    </source>
</evidence>
<evidence type="ECO:0000259" key="3">
    <source>
        <dbReference type="Pfam" id="PF14372"/>
    </source>
</evidence>
<dbReference type="InterPro" id="IPR012337">
    <property type="entry name" value="RNaseH-like_sf"/>
</dbReference>
<comment type="caution">
    <text evidence="4">The sequence shown here is derived from an EMBL/GenBank/DDBJ whole genome shotgun (WGS) entry which is preliminary data.</text>
</comment>
<evidence type="ECO:0000259" key="2">
    <source>
        <dbReference type="Pfam" id="PF05699"/>
    </source>
</evidence>
<name>A0A9N7NR80_STRHE</name>
<dbReference type="GO" id="GO:0003677">
    <property type="term" value="F:DNA binding"/>
    <property type="evidence" value="ECO:0007669"/>
    <property type="project" value="UniProtKB-KW"/>
</dbReference>
<dbReference type="InterPro" id="IPR008906">
    <property type="entry name" value="HATC_C_dom"/>
</dbReference>
<evidence type="ECO:0000313" key="4">
    <source>
        <dbReference type="EMBL" id="CAA0834747.1"/>
    </source>
</evidence>
<evidence type="ECO:0008006" key="6">
    <source>
        <dbReference type="Google" id="ProtNLM"/>
    </source>
</evidence>
<dbReference type="Pfam" id="PF05699">
    <property type="entry name" value="Dimer_Tnp_hAT"/>
    <property type="match status" value="1"/>
</dbReference>
<dbReference type="SUPFAM" id="SSF53098">
    <property type="entry name" value="Ribonuclease H-like"/>
    <property type="match status" value="1"/>
</dbReference>
<dbReference type="OrthoDB" id="2610923at2759"/>
<dbReference type="Pfam" id="PF14372">
    <property type="entry name" value="hAT-like_RNase-H"/>
    <property type="match status" value="1"/>
</dbReference>
<dbReference type="Proteomes" id="UP001153555">
    <property type="component" value="Unassembled WGS sequence"/>
</dbReference>
<dbReference type="AlphaFoldDB" id="A0A9N7NR80"/>
<dbReference type="PANTHER" id="PTHR46481:SF11">
    <property type="entry name" value="ZINC FINGER BED DOMAIN-CONTAINING PROTEIN RICESLEEPER 2-LIKE"/>
    <property type="match status" value="1"/>
</dbReference>
<organism evidence="4 5">
    <name type="scientific">Striga hermonthica</name>
    <name type="common">Purple witchweed</name>
    <name type="synonym">Buchnera hermonthica</name>
    <dbReference type="NCBI Taxonomy" id="68872"/>
    <lineage>
        <taxon>Eukaryota</taxon>
        <taxon>Viridiplantae</taxon>
        <taxon>Streptophyta</taxon>
        <taxon>Embryophyta</taxon>
        <taxon>Tracheophyta</taxon>
        <taxon>Spermatophyta</taxon>
        <taxon>Magnoliopsida</taxon>
        <taxon>eudicotyledons</taxon>
        <taxon>Gunneridae</taxon>
        <taxon>Pentapetalae</taxon>
        <taxon>asterids</taxon>
        <taxon>lamiids</taxon>
        <taxon>Lamiales</taxon>
        <taxon>Orobanchaceae</taxon>
        <taxon>Buchnereae</taxon>
        <taxon>Striga</taxon>
    </lineage>
</organism>
<reference evidence="4" key="1">
    <citation type="submission" date="2019-12" db="EMBL/GenBank/DDBJ databases">
        <authorList>
            <person name="Scholes J."/>
        </authorList>
    </citation>
    <scope>NUCLEOTIDE SEQUENCE</scope>
</reference>
<sequence length="573" mass="65036">MTYRKVNAGVSSTSCSVAQNKDTVPPNQEANHLRNEEIIALDDEDAEAEGEEVGGTTGKRKKRFTSVVWQYFTKKTVVVEVDGKKYEQLWGYCNFPKCSARYRAESVNGTNAFRSHLRSTHSIVKDDDWKIQKRIVALFHLEGRHTSHRLAQAFTEVLVKWFVEKKMFVLTLDNASNNLVAVTDIIEDFKLNGNGSLVCDGIFFHIRCACQILNLVAKDGMAVISKQLEKIKALVLALKGSPLQWEELMKCAAQCGLDTSKGIQLDVSTRWNSTYMMLRDALYYKPAFIRLKIANRRKYGKISPSDTDWGMAATVFQCLEIFYDLTALLSGTSYPTANLFYRGFCEIRELLSVWKNHKNLTIKQMATAMSEKFEKYWSCSSTSLVVACFFDPRYKKKDIEFYMMKFAGAYYQVQLEEFIALVRKLYQFYSASKPASSSPSVVVDAPGETFGARRNSELESFLYDDCGPNGNELNELDIYMAEPLLKQDSFDILAYWKNQTDKYPILSQIARDLMSIQVSTVASESAVSGAGRVLDPYRNRLDPEMVEALVCTKDWIHARTKGTIFLNCLAKLS</sequence>
<feature type="domain" description="HAT C-terminal dimerisation" evidence="2">
    <location>
        <begin position="475"/>
        <end position="556"/>
    </location>
</feature>
<gene>
    <name evidence="4" type="ORF">SHERM_02558</name>
</gene>
<dbReference type="PANTHER" id="PTHR46481">
    <property type="entry name" value="ZINC FINGER BED DOMAIN-CONTAINING PROTEIN 4"/>
    <property type="match status" value="1"/>
</dbReference>
<proteinExistence type="predicted"/>
<dbReference type="SMART" id="SM00614">
    <property type="entry name" value="ZnF_BED"/>
    <property type="match status" value="1"/>
</dbReference>
<protein>
    <recommendedName>
        <fullName evidence="6">Transposase</fullName>
    </recommendedName>
</protein>
<accession>A0A9N7NR80</accession>
<dbReference type="GO" id="GO:0046983">
    <property type="term" value="F:protein dimerization activity"/>
    <property type="evidence" value="ECO:0007669"/>
    <property type="project" value="InterPro"/>
</dbReference>
<keyword evidence="1" id="KW-0238">DNA-binding</keyword>